<keyword evidence="6 8" id="KW-0472">Membrane</keyword>
<dbReference type="Pfam" id="PF00999">
    <property type="entry name" value="Na_H_Exchanger"/>
    <property type="match status" value="1"/>
</dbReference>
<dbReference type="GO" id="GO:0015297">
    <property type="term" value="F:antiporter activity"/>
    <property type="evidence" value="ECO:0007669"/>
    <property type="project" value="InterPro"/>
</dbReference>
<comment type="subcellular location">
    <subcellularLocation>
        <location evidence="1">Membrane</location>
        <topology evidence="1">Multi-pass membrane protein</topology>
    </subcellularLocation>
</comment>
<feature type="transmembrane region" description="Helical" evidence="8">
    <location>
        <begin position="110"/>
        <end position="129"/>
    </location>
</feature>
<dbReference type="Gene3D" id="3.40.50.720">
    <property type="entry name" value="NAD(P)-binding Rossmann-like Domain"/>
    <property type="match status" value="1"/>
</dbReference>
<evidence type="ECO:0000256" key="2">
    <source>
        <dbReference type="ARBA" id="ARBA00005551"/>
    </source>
</evidence>
<organism evidence="10 11">
    <name type="scientific">Desulfosarcina alkanivorans</name>
    <dbReference type="NCBI Taxonomy" id="571177"/>
    <lineage>
        <taxon>Bacteria</taxon>
        <taxon>Pseudomonadati</taxon>
        <taxon>Thermodesulfobacteriota</taxon>
        <taxon>Desulfobacteria</taxon>
        <taxon>Desulfobacterales</taxon>
        <taxon>Desulfosarcinaceae</taxon>
        <taxon>Desulfosarcina</taxon>
    </lineage>
</organism>
<feature type="transmembrane region" description="Helical" evidence="8">
    <location>
        <begin position="317"/>
        <end position="339"/>
    </location>
</feature>
<evidence type="ECO:0000313" key="10">
    <source>
        <dbReference type="EMBL" id="BBO70327.1"/>
    </source>
</evidence>
<keyword evidence="4 8" id="KW-0812">Transmembrane</keyword>
<evidence type="ECO:0000256" key="5">
    <source>
        <dbReference type="ARBA" id="ARBA00022989"/>
    </source>
</evidence>
<dbReference type="SUPFAM" id="SSF51735">
    <property type="entry name" value="NAD(P)-binding Rossmann-fold domains"/>
    <property type="match status" value="1"/>
</dbReference>
<dbReference type="InterPro" id="IPR003148">
    <property type="entry name" value="RCK_N"/>
</dbReference>
<keyword evidence="5 8" id="KW-1133">Transmembrane helix</keyword>
<dbReference type="EMBL" id="AP021874">
    <property type="protein sequence ID" value="BBO70327.1"/>
    <property type="molecule type" value="Genomic_DNA"/>
</dbReference>
<feature type="transmembrane region" description="Helical" evidence="8">
    <location>
        <begin position="213"/>
        <end position="231"/>
    </location>
</feature>
<dbReference type="PANTHER" id="PTHR42751:SF6">
    <property type="entry name" value="CONSERVED INTEGRAL MEMBRANE TRANSPORT PROTEIN-RELATED"/>
    <property type="match status" value="1"/>
</dbReference>
<dbReference type="InterPro" id="IPR006153">
    <property type="entry name" value="Cation/H_exchanger_TM"/>
</dbReference>
<protein>
    <submittedName>
        <fullName evidence="10">Sodium/hydrogen exchanger</fullName>
    </submittedName>
</protein>
<feature type="transmembrane region" description="Helical" evidence="8">
    <location>
        <begin position="351"/>
        <end position="370"/>
    </location>
</feature>
<dbReference type="Proteomes" id="UP000427906">
    <property type="component" value="Chromosome"/>
</dbReference>
<evidence type="ECO:0000256" key="6">
    <source>
        <dbReference type="ARBA" id="ARBA00023136"/>
    </source>
</evidence>
<sequence>MWPVLMKLFFLIFAAYAAGILAQHFRQSAIIGYLLAGSIVGALLFNYATIAAVAELGVALLLFSIGLEFSFRQLKALGKVVLAGGILQVLLTLVAFASLLTLLIPASQAVIIGSAFTLSSTAIVLRVLLDTAQMDSNRGRMALGILLVQDLAVVPLVILVSMMGEAGSAMSVVMKIGKTIAAAGGMVLVFYLMFYRIIPWLLKKEGLFANRELTILLAILSAMGAIAGAHAVGLSPALGAFLAGMLLAESPFATQIRSDIDAIRTLFVVLFFTSIGMLLDLRWLAVHIHLVLPAMVLVFIIKTAVTASILKMMRVDIQVALGTGFSLGQVGEFAFVLVVAGRDSGMVGPDLFAGVVSVTLLSMFLAPYMVGYAEPMAEKLCSRLFNRPASPMPAGDAVGCPKTLIIGFGPAGVKVAKRLQEEGVPVEFIELNPAALDNADRQGLVMHLGDATKADVLDHAGLHDAAVVVVTVPDSRTAARMIRAIRGLSPAVKIIARGRYHRHLSMLAAAGASRVVDEEQMIGDHLAEATMAQLAETDFYTMACRIIGKTPQSESTAAAASMPEDKPEKSGSVH</sequence>
<dbReference type="OrthoDB" id="9781411at2"/>
<evidence type="ECO:0000256" key="3">
    <source>
        <dbReference type="ARBA" id="ARBA00022448"/>
    </source>
</evidence>
<reference evidence="10 11" key="1">
    <citation type="submission" date="2019-11" db="EMBL/GenBank/DDBJ databases">
        <title>Comparative genomics of hydrocarbon-degrading Desulfosarcina strains.</title>
        <authorList>
            <person name="Watanabe M."/>
            <person name="Kojima H."/>
            <person name="Fukui M."/>
        </authorList>
    </citation>
    <scope>NUCLEOTIDE SEQUENCE [LARGE SCALE GENOMIC DNA]</scope>
    <source>
        <strain evidence="10 11">PL12</strain>
    </source>
</reference>
<proteinExistence type="inferred from homology"/>
<dbReference type="GO" id="GO:0016020">
    <property type="term" value="C:membrane"/>
    <property type="evidence" value="ECO:0007669"/>
    <property type="project" value="UniProtKB-SubCell"/>
</dbReference>
<gene>
    <name evidence="10" type="ORF">DSCA_42570</name>
</gene>
<feature type="compositionally biased region" description="Basic and acidic residues" evidence="7">
    <location>
        <begin position="563"/>
        <end position="574"/>
    </location>
</feature>
<evidence type="ECO:0000256" key="1">
    <source>
        <dbReference type="ARBA" id="ARBA00004141"/>
    </source>
</evidence>
<dbReference type="InterPro" id="IPR036291">
    <property type="entry name" value="NAD(P)-bd_dom_sf"/>
</dbReference>
<dbReference type="Pfam" id="PF02254">
    <property type="entry name" value="TrkA_N"/>
    <property type="match status" value="1"/>
</dbReference>
<evidence type="ECO:0000256" key="4">
    <source>
        <dbReference type="ARBA" id="ARBA00022692"/>
    </source>
</evidence>
<name>A0A5K7Z0H3_9BACT</name>
<feature type="transmembrane region" description="Helical" evidence="8">
    <location>
        <begin position="290"/>
        <end position="310"/>
    </location>
</feature>
<keyword evidence="3" id="KW-0813">Transport</keyword>
<dbReference type="PANTHER" id="PTHR42751">
    <property type="entry name" value="SODIUM/HYDROGEN EXCHANGER FAMILY/TRKA DOMAIN PROTEIN"/>
    <property type="match status" value="1"/>
</dbReference>
<dbReference type="RefSeq" id="WP_155318286.1">
    <property type="nucleotide sequence ID" value="NZ_AP021874.1"/>
</dbReference>
<dbReference type="GO" id="GO:1902600">
    <property type="term" value="P:proton transmembrane transport"/>
    <property type="evidence" value="ECO:0007669"/>
    <property type="project" value="InterPro"/>
</dbReference>
<dbReference type="InterPro" id="IPR038770">
    <property type="entry name" value="Na+/solute_symporter_sf"/>
</dbReference>
<dbReference type="KEGG" id="dalk:DSCA_42570"/>
<evidence type="ECO:0000313" key="11">
    <source>
        <dbReference type="Proteomes" id="UP000427906"/>
    </source>
</evidence>
<evidence type="ECO:0000259" key="9">
    <source>
        <dbReference type="PROSITE" id="PS51201"/>
    </source>
</evidence>
<dbReference type="PROSITE" id="PS51201">
    <property type="entry name" value="RCK_N"/>
    <property type="match status" value="1"/>
</dbReference>
<evidence type="ECO:0000256" key="8">
    <source>
        <dbReference type="SAM" id="Phobius"/>
    </source>
</evidence>
<feature type="region of interest" description="Disordered" evidence="7">
    <location>
        <begin position="554"/>
        <end position="574"/>
    </location>
</feature>
<keyword evidence="11" id="KW-1185">Reference proteome</keyword>
<feature type="transmembrane region" description="Helical" evidence="8">
    <location>
        <begin position="266"/>
        <end position="284"/>
    </location>
</feature>
<evidence type="ECO:0000256" key="7">
    <source>
        <dbReference type="SAM" id="MobiDB-lite"/>
    </source>
</evidence>
<feature type="transmembrane region" description="Helical" evidence="8">
    <location>
        <begin position="141"/>
        <end position="160"/>
    </location>
</feature>
<feature type="transmembrane region" description="Helical" evidence="8">
    <location>
        <begin position="32"/>
        <end position="65"/>
    </location>
</feature>
<feature type="transmembrane region" description="Helical" evidence="8">
    <location>
        <begin position="77"/>
        <end position="104"/>
    </location>
</feature>
<dbReference type="GO" id="GO:0006813">
    <property type="term" value="P:potassium ion transport"/>
    <property type="evidence" value="ECO:0007669"/>
    <property type="project" value="InterPro"/>
</dbReference>
<comment type="similarity">
    <text evidence="2">Belongs to the monovalent cation:proton antiporter 2 (CPA2) transporter (TC 2.A.37) family.</text>
</comment>
<dbReference type="AlphaFoldDB" id="A0A5K7Z0H3"/>
<accession>A0A5K7Z0H3</accession>
<feature type="transmembrane region" description="Helical" evidence="8">
    <location>
        <begin position="180"/>
        <end position="201"/>
    </location>
</feature>
<dbReference type="Gene3D" id="1.20.1530.20">
    <property type="match status" value="1"/>
</dbReference>
<feature type="domain" description="RCK N-terminal" evidence="9">
    <location>
        <begin position="400"/>
        <end position="517"/>
    </location>
</feature>